<dbReference type="InterPro" id="IPR001763">
    <property type="entry name" value="Rhodanese-like_dom"/>
</dbReference>
<dbReference type="EMBL" id="BEGY01000066">
    <property type="protein sequence ID" value="GAX81473.1"/>
    <property type="molecule type" value="Genomic_DNA"/>
</dbReference>
<dbReference type="OrthoDB" id="566238at2759"/>
<dbReference type="PANTHER" id="PTHR44542:SF14">
    <property type="entry name" value="PROTEIN HIGH ARSENIC CONTENT 1, MITOCHONDRIAL-RELATED"/>
    <property type="match status" value="1"/>
</dbReference>
<dbReference type="Gene3D" id="3.40.250.10">
    <property type="entry name" value="Rhodanese-like domain"/>
    <property type="match status" value="1"/>
</dbReference>
<keyword evidence="3" id="KW-1185">Reference proteome</keyword>
<dbReference type="SUPFAM" id="SSF52821">
    <property type="entry name" value="Rhodanese/Cell cycle control phosphatase"/>
    <property type="match status" value="1"/>
</dbReference>
<dbReference type="Proteomes" id="UP000232323">
    <property type="component" value="Unassembled WGS sequence"/>
</dbReference>
<dbReference type="STRING" id="1157962.A0A250XEI0"/>
<evidence type="ECO:0000313" key="2">
    <source>
        <dbReference type="EMBL" id="GAX81473.1"/>
    </source>
</evidence>
<name>A0A250XEI0_9CHLO</name>
<proteinExistence type="predicted"/>
<accession>A0A250XEI0</accession>
<comment type="caution">
    <text evidence="2">The sequence shown here is derived from an EMBL/GenBank/DDBJ whole genome shotgun (WGS) entry which is preliminary data.</text>
</comment>
<dbReference type="PROSITE" id="PS50206">
    <property type="entry name" value="RHODANESE_3"/>
    <property type="match status" value="1"/>
</dbReference>
<dbReference type="GO" id="GO:0003824">
    <property type="term" value="F:catalytic activity"/>
    <property type="evidence" value="ECO:0007669"/>
    <property type="project" value="InterPro"/>
</dbReference>
<dbReference type="Pfam" id="PF00581">
    <property type="entry name" value="Rhodanese"/>
    <property type="match status" value="1"/>
</dbReference>
<evidence type="ECO:0000313" key="3">
    <source>
        <dbReference type="Proteomes" id="UP000232323"/>
    </source>
</evidence>
<reference evidence="2 3" key="1">
    <citation type="submission" date="2017-08" db="EMBL/GenBank/DDBJ databases">
        <title>Acidophilic green algal genome provides insights into adaptation to an acidic environment.</title>
        <authorList>
            <person name="Hirooka S."/>
            <person name="Hirose Y."/>
            <person name="Kanesaki Y."/>
            <person name="Higuchi S."/>
            <person name="Fujiwara T."/>
            <person name="Onuma R."/>
            <person name="Era A."/>
            <person name="Ohbayashi R."/>
            <person name="Uzuka A."/>
            <person name="Nozaki H."/>
            <person name="Yoshikawa H."/>
            <person name="Miyagishima S.Y."/>
        </authorList>
    </citation>
    <scope>NUCLEOTIDE SEQUENCE [LARGE SCALE GENOMIC DNA]</scope>
    <source>
        <strain evidence="2 3">NIES-2499</strain>
    </source>
</reference>
<evidence type="ECO:0000259" key="1">
    <source>
        <dbReference type="PROSITE" id="PS50206"/>
    </source>
</evidence>
<protein>
    <recommendedName>
        <fullName evidence="1">Rhodanese domain-containing protein</fullName>
    </recommendedName>
</protein>
<organism evidence="2 3">
    <name type="scientific">Chlamydomonas eustigma</name>
    <dbReference type="NCBI Taxonomy" id="1157962"/>
    <lineage>
        <taxon>Eukaryota</taxon>
        <taxon>Viridiplantae</taxon>
        <taxon>Chlorophyta</taxon>
        <taxon>core chlorophytes</taxon>
        <taxon>Chlorophyceae</taxon>
        <taxon>CS clade</taxon>
        <taxon>Chlamydomonadales</taxon>
        <taxon>Chlamydomonadaceae</taxon>
        <taxon>Chlamydomonas</taxon>
    </lineage>
</organism>
<dbReference type="InterPro" id="IPR036873">
    <property type="entry name" value="Rhodanese-like_dom_sf"/>
</dbReference>
<dbReference type="PANTHER" id="PTHR44542">
    <property type="entry name" value="THIOSULFATE SULFURTRANSFERASE 18"/>
    <property type="match status" value="1"/>
</dbReference>
<dbReference type="AlphaFoldDB" id="A0A250XEI0"/>
<dbReference type="CDD" id="cd00158">
    <property type="entry name" value="RHOD"/>
    <property type="match status" value="1"/>
</dbReference>
<sequence>MALSMSAKTRALNVKRRSGAPVSIGRHATLPSRSVITRARLEWPDPQLIESVKAEFPDKGVATIEECRALYSNLGYTYLDVRPKLEIDEVGMFKGAVHIPLKISKKMYDRETNTKSIHKEDNPDFINQVKKKFPKPDTPLMIGCSDGKAYSIDALEALDAAGYTCLVGMRGGYYAWIKVFDNNLRRRRGDGYTEDWSKEEGDSCGIHSTGAGFEKVDPVDYWIPPKF</sequence>
<dbReference type="SMART" id="SM00450">
    <property type="entry name" value="RHOD"/>
    <property type="match status" value="1"/>
</dbReference>
<feature type="domain" description="Rhodanese" evidence="1">
    <location>
        <begin position="75"/>
        <end position="185"/>
    </location>
</feature>
<gene>
    <name evidence="2" type="ORF">CEUSTIGMA_g8902.t1</name>
</gene>
<dbReference type="InterPro" id="IPR044684">
    <property type="entry name" value="STR17/STR18/HARC1-like"/>
</dbReference>